<evidence type="ECO:0000313" key="2">
    <source>
        <dbReference type="EMBL" id="GEC95453.1"/>
    </source>
</evidence>
<reference evidence="2 3" key="1">
    <citation type="submission" date="2019-06" db="EMBL/GenBank/DDBJ databases">
        <title>Whole genome shotgun sequence of Zoogloea ramigera NBRC 15342.</title>
        <authorList>
            <person name="Hosoyama A."/>
            <person name="Uohara A."/>
            <person name="Ohji S."/>
            <person name="Ichikawa N."/>
        </authorList>
    </citation>
    <scope>NUCLEOTIDE SEQUENCE [LARGE SCALE GENOMIC DNA]</scope>
    <source>
        <strain evidence="2 3">NBRC 15342</strain>
    </source>
</reference>
<organism evidence="2 3">
    <name type="scientific">Zoogloea ramigera</name>
    <dbReference type="NCBI Taxonomy" id="350"/>
    <lineage>
        <taxon>Bacteria</taxon>
        <taxon>Pseudomonadati</taxon>
        <taxon>Pseudomonadota</taxon>
        <taxon>Betaproteobacteria</taxon>
        <taxon>Rhodocyclales</taxon>
        <taxon>Zoogloeaceae</taxon>
        <taxon>Zoogloea</taxon>
    </lineage>
</organism>
<proteinExistence type="predicted"/>
<protein>
    <recommendedName>
        <fullName evidence="4">DUF2894 domain-containing protein</fullName>
    </recommendedName>
</protein>
<dbReference type="EMBL" id="BJNV01000020">
    <property type="protein sequence ID" value="GEC95453.1"/>
    <property type="molecule type" value="Genomic_DNA"/>
</dbReference>
<dbReference type="InterPro" id="IPR021549">
    <property type="entry name" value="DUF2894"/>
</dbReference>
<dbReference type="Proteomes" id="UP000318422">
    <property type="component" value="Unassembled WGS sequence"/>
</dbReference>
<gene>
    <name evidence="2" type="ORF">ZRA01_15260</name>
</gene>
<feature type="compositionally biased region" description="Basic residues" evidence="1">
    <location>
        <begin position="220"/>
        <end position="231"/>
    </location>
</feature>
<dbReference type="RefSeq" id="WP_246093394.1">
    <property type="nucleotide sequence ID" value="NZ_BJNV01000020.1"/>
</dbReference>
<keyword evidence="3" id="KW-1185">Reference proteome</keyword>
<dbReference type="Pfam" id="PF11445">
    <property type="entry name" value="DUF2894"/>
    <property type="match status" value="1"/>
</dbReference>
<comment type="caution">
    <text evidence="2">The sequence shown here is derived from an EMBL/GenBank/DDBJ whole genome shotgun (WGS) entry which is preliminary data.</text>
</comment>
<evidence type="ECO:0008006" key="4">
    <source>
        <dbReference type="Google" id="ProtNLM"/>
    </source>
</evidence>
<feature type="region of interest" description="Disordered" evidence="1">
    <location>
        <begin position="1"/>
        <end position="23"/>
    </location>
</feature>
<evidence type="ECO:0000313" key="3">
    <source>
        <dbReference type="Proteomes" id="UP000318422"/>
    </source>
</evidence>
<sequence length="231" mass="24443">MSAMPPPAGPGAIDSPGDSLDDSPAARAIAALRAQGAGLRDPVRFHFIEALARRTAATRGTARALLEGRLARAIDDYAARCEGVPGRADAPGDAPAAASPLAELLAHIAGQNRSVFAAPEPDATHPAAPAELKALSCFRDTWSKLRVDQQFHQALADEPENAGPLNSHFLVLRALRLMRDISPAYLKHFMDYADALLWLEQADGGAKPAPKNIVLGERDKKRKPARGKAGG</sequence>
<accession>A0A4Y4CW20</accession>
<dbReference type="AlphaFoldDB" id="A0A4Y4CW20"/>
<name>A0A4Y4CW20_ZOORA</name>
<evidence type="ECO:0000256" key="1">
    <source>
        <dbReference type="SAM" id="MobiDB-lite"/>
    </source>
</evidence>
<feature type="region of interest" description="Disordered" evidence="1">
    <location>
        <begin position="206"/>
        <end position="231"/>
    </location>
</feature>